<gene>
    <name evidence="3" type="ORF">NLJ89_g11238</name>
</gene>
<evidence type="ECO:0008006" key="5">
    <source>
        <dbReference type="Google" id="ProtNLM"/>
    </source>
</evidence>
<reference evidence="3" key="1">
    <citation type="submission" date="2022-07" db="EMBL/GenBank/DDBJ databases">
        <title>Genome Sequence of Agrocybe chaxingu.</title>
        <authorList>
            <person name="Buettner E."/>
        </authorList>
    </citation>
    <scope>NUCLEOTIDE SEQUENCE</scope>
    <source>
        <strain evidence="3">MP-N11</strain>
    </source>
</reference>
<evidence type="ECO:0000259" key="2">
    <source>
        <dbReference type="Pfam" id="PF13358"/>
    </source>
</evidence>
<sequence length="351" mass="40735">MPSAKTPRRQYPSATKERFIGSVLSGKRIAVAAQLFSINEDSARYIWKKFLKTGSTENLPRSGRPPKVSDRTKRLIVRTAIKSRREPFSDISHDLNLSISTTTVREVLAHEGYHRRVARKVPYLKKAHRLARMSWVLLYRPFTPRHWQKVMWSDECYIYLGDDRGRVYITRRADEEFLQECLIPTFKKSSVRVMVWGCIMEGRKGPLVVLDYPGGKGNGMNSTRYREQVLDGVLMDFYKEMKKERRQVVFQQDNAPSHKSKVTRKWFADHSIPLLYHPPNSPDLSPIEPVWHELKRIIRRSPHPPNTVDQLKSTVLAAWQQLDIKDVDKHILSMPKRVEALSAANGGHIHY</sequence>
<dbReference type="EMBL" id="JANKHO010002458">
    <property type="protein sequence ID" value="KAJ3492441.1"/>
    <property type="molecule type" value="Genomic_DNA"/>
</dbReference>
<comment type="caution">
    <text evidence="3">The sequence shown here is derived from an EMBL/GenBank/DDBJ whole genome shotgun (WGS) entry which is preliminary data.</text>
</comment>
<evidence type="ECO:0000313" key="4">
    <source>
        <dbReference type="Proteomes" id="UP001148786"/>
    </source>
</evidence>
<dbReference type="Gene3D" id="3.30.420.10">
    <property type="entry name" value="Ribonuclease H-like superfamily/Ribonuclease H"/>
    <property type="match status" value="1"/>
</dbReference>
<dbReference type="Proteomes" id="UP001148786">
    <property type="component" value="Unassembled WGS sequence"/>
</dbReference>
<dbReference type="PANTHER" id="PTHR23022">
    <property type="entry name" value="TRANSPOSABLE ELEMENT-RELATED"/>
    <property type="match status" value="1"/>
</dbReference>
<dbReference type="GO" id="GO:0006313">
    <property type="term" value="P:DNA transposition"/>
    <property type="evidence" value="ECO:0007669"/>
    <property type="project" value="InterPro"/>
</dbReference>
<proteinExistence type="predicted"/>
<dbReference type="AlphaFoldDB" id="A0A9W8JP41"/>
<dbReference type="InterPro" id="IPR009057">
    <property type="entry name" value="Homeodomain-like_sf"/>
</dbReference>
<organism evidence="3 4">
    <name type="scientific">Agrocybe chaxingu</name>
    <dbReference type="NCBI Taxonomy" id="84603"/>
    <lineage>
        <taxon>Eukaryota</taxon>
        <taxon>Fungi</taxon>
        <taxon>Dikarya</taxon>
        <taxon>Basidiomycota</taxon>
        <taxon>Agaricomycotina</taxon>
        <taxon>Agaricomycetes</taxon>
        <taxon>Agaricomycetidae</taxon>
        <taxon>Agaricales</taxon>
        <taxon>Agaricineae</taxon>
        <taxon>Strophariaceae</taxon>
        <taxon>Agrocybe</taxon>
    </lineage>
</organism>
<dbReference type="Pfam" id="PF13358">
    <property type="entry name" value="DDE_3"/>
    <property type="match status" value="1"/>
</dbReference>
<accession>A0A9W8JP41</accession>
<dbReference type="InterPro" id="IPR036397">
    <property type="entry name" value="RNaseH_sf"/>
</dbReference>
<dbReference type="PANTHER" id="PTHR23022:SF135">
    <property type="entry name" value="SI:DKEY-77F5.3"/>
    <property type="match status" value="1"/>
</dbReference>
<dbReference type="OrthoDB" id="2431447at2759"/>
<dbReference type="InterPro" id="IPR002492">
    <property type="entry name" value="Transposase_Tc1-like"/>
</dbReference>
<name>A0A9W8JP41_9AGAR</name>
<protein>
    <recommendedName>
        <fullName evidence="5">Transposase</fullName>
    </recommendedName>
</protein>
<dbReference type="GO" id="GO:0003677">
    <property type="term" value="F:DNA binding"/>
    <property type="evidence" value="ECO:0007669"/>
    <property type="project" value="InterPro"/>
</dbReference>
<keyword evidence="4" id="KW-1185">Reference proteome</keyword>
<dbReference type="GO" id="GO:0015074">
    <property type="term" value="P:DNA integration"/>
    <property type="evidence" value="ECO:0007669"/>
    <property type="project" value="InterPro"/>
</dbReference>
<dbReference type="InterPro" id="IPR052338">
    <property type="entry name" value="Transposase_5"/>
</dbReference>
<evidence type="ECO:0000313" key="3">
    <source>
        <dbReference type="EMBL" id="KAJ3492441.1"/>
    </source>
</evidence>
<dbReference type="InterPro" id="IPR038717">
    <property type="entry name" value="Tc1-like_DDE_dom"/>
</dbReference>
<feature type="domain" description="Tc1-like transposase DDE" evidence="2">
    <location>
        <begin position="237"/>
        <end position="307"/>
    </location>
</feature>
<evidence type="ECO:0000259" key="1">
    <source>
        <dbReference type="Pfam" id="PF01498"/>
    </source>
</evidence>
<dbReference type="Pfam" id="PF01498">
    <property type="entry name" value="HTH_Tnp_Tc3_2"/>
    <property type="match status" value="1"/>
</dbReference>
<feature type="domain" description="Transposase Tc1-like" evidence="1">
    <location>
        <begin position="73"/>
        <end position="137"/>
    </location>
</feature>
<dbReference type="SUPFAM" id="SSF46689">
    <property type="entry name" value="Homeodomain-like"/>
    <property type="match status" value="1"/>
</dbReference>